<accession>A0ABU2NCL6</accession>
<evidence type="ECO:0000256" key="1">
    <source>
        <dbReference type="SAM" id="MobiDB-lite"/>
    </source>
</evidence>
<feature type="region of interest" description="Disordered" evidence="1">
    <location>
        <begin position="1"/>
        <end position="82"/>
    </location>
</feature>
<sequence>MTRPENVNGPFGGPTQQWAWPAAPAGRQFPDPASGAQPPYPAYQQAYQPYPPQQAHPSAWAQPARPFPPAPIAPATASRPRTRPSAGRILVYALVGILMGGLLGGALLLLTGNGTVPGGAPSVASPAAQVVTMSLPPVVDGHPQIDDEYSRQLVDAAKQQLAAVTPNPVVGMYGDPGQPPAFVVVAGTTTSGDPDLVLTGMAAGFQQSLGAQGLEFVDQPAGPLGGTMRCAQQTPMTTCMWTVDGAFGMNMVFQQDLAQAAAATLRVRDAIEVHAS</sequence>
<dbReference type="RefSeq" id="WP_311558115.1">
    <property type="nucleotide sequence ID" value="NZ_JAVREJ010000014.1"/>
</dbReference>
<comment type="caution">
    <text evidence="3">The sequence shown here is derived from an EMBL/GenBank/DDBJ whole genome shotgun (WGS) entry which is preliminary data.</text>
</comment>
<keyword evidence="4" id="KW-1185">Reference proteome</keyword>
<feature type="transmembrane region" description="Helical" evidence="2">
    <location>
        <begin position="89"/>
        <end position="110"/>
    </location>
</feature>
<feature type="compositionally biased region" description="Low complexity" evidence="1">
    <location>
        <begin position="16"/>
        <end position="25"/>
    </location>
</feature>
<feature type="compositionally biased region" description="Low complexity" evidence="1">
    <location>
        <begin position="55"/>
        <end position="64"/>
    </location>
</feature>
<evidence type="ECO:0000313" key="4">
    <source>
        <dbReference type="Proteomes" id="UP001183202"/>
    </source>
</evidence>
<evidence type="ECO:0000256" key="2">
    <source>
        <dbReference type="SAM" id="Phobius"/>
    </source>
</evidence>
<dbReference type="EMBL" id="JAVREJ010000014">
    <property type="protein sequence ID" value="MDT0351695.1"/>
    <property type="molecule type" value="Genomic_DNA"/>
</dbReference>
<protein>
    <submittedName>
        <fullName evidence="3">Uncharacterized protein</fullName>
    </submittedName>
</protein>
<name>A0ABU2NCL6_9PSEU</name>
<keyword evidence="2" id="KW-1133">Transmembrane helix</keyword>
<keyword evidence="2" id="KW-0472">Membrane</keyword>
<dbReference type="Proteomes" id="UP001183202">
    <property type="component" value="Unassembled WGS sequence"/>
</dbReference>
<reference evidence="4" key="1">
    <citation type="submission" date="2023-07" db="EMBL/GenBank/DDBJ databases">
        <title>30 novel species of actinomycetes from the DSMZ collection.</title>
        <authorList>
            <person name="Nouioui I."/>
        </authorList>
    </citation>
    <scope>NUCLEOTIDE SEQUENCE [LARGE SCALE GENOMIC DNA]</scope>
    <source>
        <strain evidence="4">DSM 45834</strain>
    </source>
</reference>
<proteinExistence type="predicted"/>
<gene>
    <name evidence="3" type="ORF">RM445_19410</name>
</gene>
<feature type="compositionally biased region" description="Low complexity" evidence="1">
    <location>
        <begin position="73"/>
        <end position="82"/>
    </location>
</feature>
<keyword evidence="2" id="KW-0812">Transmembrane</keyword>
<organism evidence="3 4">
    <name type="scientific">Pseudonocardia charpentierae</name>
    <dbReference type="NCBI Taxonomy" id="3075545"/>
    <lineage>
        <taxon>Bacteria</taxon>
        <taxon>Bacillati</taxon>
        <taxon>Actinomycetota</taxon>
        <taxon>Actinomycetes</taxon>
        <taxon>Pseudonocardiales</taxon>
        <taxon>Pseudonocardiaceae</taxon>
        <taxon>Pseudonocardia</taxon>
    </lineage>
</organism>
<evidence type="ECO:0000313" key="3">
    <source>
        <dbReference type="EMBL" id="MDT0351695.1"/>
    </source>
</evidence>